<dbReference type="EMBL" id="CAJJDN010000066">
    <property type="protein sequence ID" value="CAD8096590.1"/>
    <property type="molecule type" value="Genomic_DNA"/>
</dbReference>
<name>A0A8S1NY34_9CILI</name>
<evidence type="ECO:0000313" key="2">
    <source>
        <dbReference type="Proteomes" id="UP000692954"/>
    </source>
</evidence>
<accession>A0A8S1NY34</accession>
<dbReference type="Proteomes" id="UP000692954">
    <property type="component" value="Unassembled WGS sequence"/>
</dbReference>
<comment type="caution">
    <text evidence="1">The sequence shown here is derived from an EMBL/GenBank/DDBJ whole genome shotgun (WGS) entry which is preliminary data.</text>
</comment>
<gene>
    <name evidence="1" type="ORF">PSON_ATCC_30995.1.T0660239</name>
</gene>
<reference evidence="1" key="1">
    <citation type="submission" date="2021-01" db="EMBL/GenBank/DDBJ databases">
        <authorList>
            <consortium name="Genoscope - CEA"/>
            <person name="William W."/>
        </authorList>
    </citation>
    <scope>NUCLEOTIDE SEQUENCE</scope>
</reference>
<evidence type="ECO:0000313" key="1">
    <source>
        <dbReference type="EMBL" id="CAD8096590.1"/>
    </source>
</evidence>
<proteinExistence type="predicted"/>
<sequence length="68" mass="8184">MKHKFWVFEQAASQEIKKNNILNLKKPQNIQPKLKKIISNTNLYILINSDNLAVNWWEVFRLVYVIQQ</sequence>
<keyword evidence="2" id="KW-1185">Reference proteome</keyword>
<dbReference type="AlphaFoldDB" id="A0A8S1NY34"/>
<organism evidence="1 2">
    <name type="scientific">Paramecium sonneborni</name>
    <dbReference type="NCBI Taxonomy" id="65129"/>
    <lineage>
        <taxon>Eukaryota</taxon>
        <taxon>Sar</taxon>
        <taxon>Alveolata</taxon>
        <taxon>Ciliophora</taxon>
        <taxon>Intramacronucleata</taxon>
        <taxon>Oligohymenophorea</taxon>
        <taxon>Peniculida</taxon>
        <taxon>Parameciidae</taxon>
        <taxon>Paramecium</taxon>
    </lineage>
</organism>
<protein>
    <submittedName>
        <fullName evidence="1">Uncharacterized protein</fullName>
    </submittedName>
</protein>